<evidence type="ECO:0000256" key="3">
    <source>
        <dbReference type="ARBA" id="ARBA00023239"/>
    </source>
</evidence>
<dbReference type="Gene3D" id="3.90.960.10">
    <property type="entry name" value="YbaK/aminoacyl-tRNA synthetase-associated domain"/>
    <property type="match status" value="1"/>
</dbReference>
<comment type="caution">
    <text evidence="6">The sequence shown here is derived from an EMBL/GenBank/DDBJ whole genome shotgun (WGS) entry which is preliminary data.</text>
</comment>
<gene>
    <name evidence="6" type="primary">ybaK</name>
    <name evidence="6" type="ORF">KDM89_16505</name>
</gene>
<keyword evidence="2 4" id="KW-0648">Protein biosynthesis</keyword>
<organism evidence="6 7">
    <name type="scientific">Undibacterium luofuense</name>
    <dbReference type="NCBI Taxonomy" id="2828733"/>
    <lineage>
        <taxon>Bacteria</taxon>
        <taxon>Pseudomonadati</taxon>
        <taxon>Pseudomonadota</taxon>
        <taxon>Betaproteobacteria</taxon>
        <taxon>Burkholderiales</taxon>
        <taxon>Oxalobacteraceae</taxon>
        <taxon>Undibacterium</taxon>
    </lineage>
</organism>
<dbReference type="GO" id="GO:0016829">
    <property type="term" value="F:lyase activity"/>
    <property type="evidence" value="ECO:0007669"/>
    <property type="project" value="UniProtKB-KW"/>
</dbReference>
<evidence type="ECO:0000256" key="1">
    <source>
        <dbReference type="ARBA" id="ARBA00009798"/>
    </source>
</evidence>
<name>A0A941DPE3_9BURK</name>
<dbReference type="NCBIfam" id="TIGR00011">
    <property type="entry name" value="YbaK_EbsC"/>
    <property type="match status" value="1"/>
</dbReference>
<evidence type="ECO:0000313" key="6">
    <source>
        <dbReference type="EMBL" id="MBR7783749.1"/>
    </source>
</evidence>
<dbReference type="GO" id="GO:0006412">
    <property type="term" value="P:translation"/>
    <property type="evidence" value="ECO:0007669"/>
    <property type="project" value="UniProtKB-KW"/>
</dbReference>
<reference evidence="6" key="1">
    <citation type="submission" date="2021-04" db="EMBL/GenBank/DDBJ databases">
        <title>novel species isolated from subtropical streams in China.</title>
        <authorList>
            <person name="Lu H."/>
        </authorList>
    </citation>
    <scope>NUCLEOTIDE SEQUENCE</scope>
    <source>
        <strain evidence="6">LFS511W</strain>
    </source>
</reference>
<comment type="similarity">
    <text evidence="1 4">Belongs to the prolyl-tRNA editing family. YbaK/EbsC subfamily.</text>
</comment>
<evidence type="ECO:0000256" key="2">
    <source>
        <dbReference type="ARBA" id="ARBA00022917"/>
    </source>
</evidence>
<dbReference type="InterPro" id="IPR036754">
    <property type="entry name" value="YbaK/aa-tRNA-synt-asso_dom_sf"/>
</dbReference>
<dbReference type="Proteomes" id="UP000680067">
    <property type="component" value="Unassembled WGS sequence"/>
</dbReference>
<dbReference type="GO" id="GO:0002161">
    <property type="term" value="F:aminoacyl-tRNA deacylase activity"/>
    <property type="evidence" value="ECO:0007669"/>
    <property type="project" value="InterPro"/>
</dbReference>
<evidence type="ECO:0000313" key="7">
    <source>
        <dbReference type="Proteomes" id="UP000680067"/>
    </source>
</evidence>
<feature type="domain" description="YbaK/aminoacyl-tRNA synthetase-associated" evidence="5">
    <location>
        <begin position="62"/>
        <end position="170"/>
    </location>
</feature>
<dbReference type="PIRSF" id="PIRSF006181">
    <property type="entry name" value="EbsC_YbaK"/>
    <property type="match status" value="1"/>
</dbReference>
<dbReference type="PANTHER" id="PTHR30411:SF0">
    <property type="entry name" value="CYS-TRNA(PRO)_CYS-TRNA(CYS) DEACYLASE YBAK"/>
    <property type="match status" value="1"/>
</dbReference>
<evidence type="ECO:0000259" key="5">
    <source>
        <dbReference type="Pfam" id="PF04073"/>
    </source>
</evidence>
<keyword evidence="3 4" id="KW-0456">Lyase</keyword>
<dbReference type="SUPFAM" id="SSF55826">
    <property type="entry name" value="YbaK/ProRS associated domain"/>
    <property type="match status" value="1"/>
</dbReference>
<dbReference type="AlphaFoldDB" id="A0A941DPE3"/>
<sequence>MATCPFFVSRPFRTGGLQAEYVVAKKEHVSETPATQWLKQRKVAFSEHPYPYEEHGGTAVSSRELGVDEHVVIKTLVMQDEKAQPLIVLMHGDKKVSTKNLARQAGCKSVEPCKPEVAQRHSGYLVGGTSPFGTRKAMPVYVERSVLALERIYINGGRRGFLVSLNPALLPELLPVKEVDVAID</sequence>
<accession>A0A941DPE3</accession>
<evidence type="ECO:0000256" key="4">
    <source>
        <dbReference type="PIRNR" id="PIRNR006181"/>
    </source>
</evidence>
<dbReference type="EC" id="4.2.-.-" evidence="4"/>
<dbReference type="InterPro" id="IPR004369">
    <property type="entry name" value="Prolyl-tRNA_editing_YbaK/EbsC"/>
</dbReference>
<dbReference type="PANTHER" id="PTHR30411">
    <property type="entry name" value="CYTOPLASMIC PROTEIN"/>
    <property type="match status" value="1"/>
</dbReference>
<proteinExistence type="inferred from homology"/>
<keyword evidence="7" id="KW-1185">Reference proteome</keyword>
<dbReference type="InterPro" id="IPR007214">
    <property type="entry name" value="YbaK/aa-tRNA-synth-assoc-dom"/>
</dbReference>
<dbReference type="EMBL" id="JAGSPN010000014">
    <property type="protein sequence ID" value="MBR7783749.1"/>
    <property type="molecule type" value="Genomic_DNA"/>
</dbReference>
<protein>
    <recommendedName>
        <fullName evidence="4">Cys-tRNA(Pro)/Cys-tRNA(Cys) deacylase</fullName>
        <ecNumber evidence="4">4.2.-.-</ecNumber>
    </recommendedName>
</protein>
<dbReference type="Pfam" id="PF04073">
    <property type="entry name" value="tRNA_edit"/>
    <property type="match status" value="1"/>
</dbReference>
<dbReference type="CDD" id="cd00002">
    <property type="entry name" value="YbaK_deacylase"/>
    <property type="match status" value="1"/>
</dbReference>